<reference evidence="2 3" key="1">
    <citation type="journal article" date="2023" name="Plants (Basel)">
        <title>Bridging the Gap: Combining Genomics and Transcriptomics Approaches to Understand Stylosanthes scabra, an Orphan Legume from the Brazilian Caatinga.</title>
        <authorList>
            <person name="Ferreira-Neto J.R.C."/>
            <person name="da Silva M.D."/>
            <person name="Binneck E."/>
            <person name="de Melo N.F."/>
            <person name="da Silva R.H."/>
            <person name="de Melo A.L.T.M."/>
            <person name="Pandolfi V."/>
            <person name="Bustamante F.O."/>
            <person name="Brasileiro-Vidal A.C."/>
            <person name="Benko-Iseppon A.M."/>
        </authorList>
    </citation>
    <scope>NUCLEOTIDE SEQUENCE [LARGE SCALE GENOMIC DNA]</scope>
    <source>
        <tissue evidence="2">Leaves</tissue>
    </source>
</reference>
<comment type="caution">
    <text evidence="2">The sequence shown here is derived from an EMBL/GenBank/DDBJ whole genome shotgun (WGS) entry which is preliminary data.</text>
</comment>
<name>A0ABU6YTQ2_9FABA</name>
<proteinExistence type="predicted"/>
<evidence type="ECO:0000256" key="1">
    <source>
        <dbReference type="SAM" id="MobiDB-lite"/>
    </source>
</evidence>
<feature type="region of interest" description="Disordered" evidence="1">
    <location>
        <begin position="1"/>
        <end position="134"/>
    </location>
</feature>
<protein>
    <submittedName>
        <fullName evidence="2">Uncharacterized protein</fullName>
    </submittedName>
</protein>
<feature type="compositionally biased region" description="Polar residues" evidence="1">
    <location>
        <begin position="109"/>
        <end position="121"/>
    </location>
</feature>
<evidence type="ECO:0000313" key="3">
    <source>
        <dbReference type="Proteomes" id="UP001341840"/>
    </source>
</evidence>
<feature type="compositionally biased region" description="Basic and acidic residues" evidence="1">
    <location>
        <begin position="124"/>
        <end position="134"/>
    </location>
</feature>
<dbReference type="EMBL" id="JASCZI010243375">
    <property type="protein sequence ID" value="MED6213112.1"/>
    <property type="molecule type" value="Genomic_DNA"/>
</dbReference>
<keyword evidence="3" id="KW-1185">Reference proteome</keyword>
<accession>A0ABU6YTQ2</accession>
<evidence type="ECO:0000313" key="2">
    <source>
        <dbReference type="EMBL" id="MED6213112.1"/>
    </source>
</evidence>
<feature type="compositionally biased region" description="Polar residues" evidence="1">
    <location>
        <begin position="52"/>
        <end position="67"/>
    </location>
</feature>
<sequence length="134" mass="14396">MSSGNAQARTDKERPRYALNINTDGYHHPSPFMPPTSPLCESGGGGPKNPKHNATVQRNAKTANEHMSLTAKKGDGACRVDEERKWPSRRPQSTPPARLCPDSGEGAQKPSSPLPRTTSPVAPSRKDTGDQVAK</sequence>
<gene>
    <name evidence="2" type="ORF">PIB30_090110</name>
</gene>
<feature type="compositionally biased region" description="Basic and acidic residues" evidence="1">
    <location>
        <begin position="72"/>
        <end position="86"/>
    </location>
</feature>
<dbReference type="Proteomes" id="UP001341840">
    <property type="component" value="Unassembled WGS sequence"/>
</dbReference>
<organism evidence="2 3">
    <name type="scientific">Stylosanthes scabra</name>
    <dbReference type="NCBI Taxonomy" id="79078"/>
    <lineage>
        <taxon>Eukaryota</taxon>
        <taxon>Viridiplantae</taxon>
        <taxon>Streptophyta</taxon>
        <taxon>Embryophyta</taxon>
        <taxon>Tracheophyta</taxon>
        <taxon>Spermatophyta</taxon>
        <taxon>Magnoliopsida</taxon>
        <taxon>eudicotyledons</taxon>
        <taxon>Gunneridae</taxon>
        <taxon>Pentapetalae</taxon>
        <taxon>rosids</taxon>
        <taxon>fabids</taxon>
        <taxon>Fabales</taxon>
        <taxon>Fabaceae</taxon>
        <taxon>Papilionoideae</taxon>
        <taxon>50 kb inversion clade</taxon>
        <taxon>dalbergioids sensu lato</taxon>
        <taxon>Dalbergieae</taxon>
        <taxon>Pterocarpus clade</taxon>
        <taxon>Stylosanthes</taxon>
    </lineage>
</organism>